<comment type="caution">
    <text evidence="1">The sequence shown here is derived from an EMBL/GenBank/DDBJ whole genome shotgun (WGS) entry which is preliminary data.</text>
</comment>
<organism evidence="1 2">
    <name type="scientific">Paenibacillus rhizosphaerae</name>
    <dbReference type="NCBI Taxonomy" id="297318"/>
    <lineage>
        <taxon>Bacteria</taxon>
        <taxon>Bacillati</taxon>
        <taxon>Bacillota</taxon>
        <taxon>Bacilli</taxon>
        <taxon>Bacillales</taxon>
        <taxon>Paenibacillaceae</taxon>
        <taxon>Paenibacillus</taxon>
    </lineage>
</organism>
<evidence type="ECO:0000313" key="2">
    <source>
        <dbReference type="Proteomes" id="UP000517523"/>
    </source>
</evidence>
<name>A0A839TWH8_9BACL</name>
<sequence length="72" mass="8138">MRFDGRSVYETFLRSLLPPNFCGIYRRIKFGDCLCFRSELSCGKLSGDRSASPEWFRPLRCVVLGGHTCGAT</sequence>
<accession>A0A839TWH8</accession>
<dbReference type="EMBL" id="JACHXJ010000006">
    <property type="protein sequence ID" value="MBB3131042.1"/>
    <property type="molecule type" value="Genomic_DNA"/>
</dbReference>
<reference evidence="1 2" key="1">
    <citation type="submission" date="2020-08" db="EMBL/GenBank/DDBJ databases">
        <title>Genomic Encyclopedia of Type Strains, Phase III (KMG-III): the genomes of soil and plant-associated and newly described type strains.</title>
        <authorList>
            <person name="Whitman W."/>
        </authorList>
    </citation>
    <scope>NUCLEOTIDE SEQUENCE [LARGE SCALE GENOMIC DNA]</scope>
    <source>
        <strain evidence="1 2">CECT 5831</strain>
    </source>
</reference>
<gene>
    <name evidence="1" type="ORF">FHS19_005762</name>
</gene>
<proteinExistence type="predicted"/>
<evidence type="ECO:0000313" key="1">
    <source>
        <dbReference type="EMBL" id="MBB3131042.1"/>
    </source>
</evidence>
<dbReference type="Proteomes" id="UP000517523">
    <property type="component" value="Unassembled WGS sequence"/>
</dbReference>
<protein>
    <submittedName>
        <fullName evidence="1">Uncharacterized protein</fullName>
    </submittedName>
</protein>
<dbReference type="AlphaFoldDB" id="A0A839TWH8"/>